<dbReference type="Proteomes" id="UP000198397">
    <property type="component" value="Unassembled WGS sequence"/>
</dbReference>
<gene>
    <name evidence="1" type="ORF">SAMN06264855_12237</name>
</gene>
<accession>A0A238XS36</accession>
<protein>
    <submittedName>
        <fullName evidence="1">Uncharacterized protein</fullName>
    </submittedName>
</protein>
<evidence type="ECO:0000313" key="1">
    <source>
        <dbReference type="EMBL" id="SNR61856.1"/>
    </source>
</evidence>
<dbReference type="AlphaFoldDB" id="A0A238XS36"/>
<organism evidence="1 2">
    <name type="scientific">Halorubrum vacuolatum</name>
    <name type="common">Natronobacterium vacuolatum</name>
    <dbReference type="NCBI Taxonomy" id="63740"/>
    <lineage>
        <taxon>Archaea</taxon>
        <taxon>Methanobacteriati</taxon>
        <taxon>Methanobacteriota</taxon>
        <taxon>Stenosarchaea group</taxon>
        <taxon>Halobacteria</taxon>
        <taxon>Halobacteriales</taxon>
        <taxon>Haloferacaceae</taxon>
        <taxon>Halorubrum</taxon>
    </lineage>
</organism>
<proteinExistence type="predicted"/>
<name>A0A238XS36_HALVU</name>
<dbReference type="RefSeq" id="WP_089385735.1">
    <property type="nucleotide sequence ID" value="NZ_FZNQ01000022.1"/>
</dbReference>
<sequence length="95" mass="10771">MPSYKLAPIPDDTIAIESLKERIEATSAFNSDAELRSGMLPQTFTEGADGLCWAEYGRETYYDRMTLEGPVETKHAKRYEVIVLQNGYIAIKKEH</sequence>
<keyword evidence="2" id="KW-1185">Reference proteome</keyword>
<dbReference type="EMBL" id="FZNQ01000022">
    <property type="protein sequence ID" value="SNR61856.1"/>
    <property type="molecule type" value="Genomic_DNA"/>
</dbReference>
<dbReference type="OrthoDB" id="350218at2157"/>
<evidence type="ECO:0000313" key="2">
    <source>
        <dbReference type="Proteomes" id="UP000198397"/>
    </source>
</evidence>
<reference evidence="1 2" key="1">
    <citation type="submission" date="2017-06" db="EMBL/GenBank/DDBJ databases">
        <authorList>
            <person name="Kim H.J."/>
            <person name="Triplett B.A."/>
        </authorList>
    </citation>
    <scope>NUCLEOTIDE SEQUENCE [LARGE SCALE GENOMIC DNA]</scope>
    <source>
        <strain evidence="1 2">DSM 8800</strain>
    </source>
</reference>